<feature type="transmembrane region" description="Helical" evidence="13">
    <location>
        <begin position="324"/>
        <end position="344"/>
    </location>
</feature>
<evidence type="ECO:0000256" key="5">
    <source>
        <dbReference type="ARBA" id="ARBA00022553"/>
    </source>
</evidence>
<dbReference type="InterPro" id="IPR021993">
    <property type="entry name" value="ATPase-cat-bd"/>
</dbReference>
<dbReference type="InterPro" id="IPR023214">
    <property type="entry name" value="HAD_sf"/>
</dbReference>
<feature type="transmembrane region" description="Helical" evidence="13">
    <location>
        <begin position="514"/>
        <end position="535"/>
    </location>
</feature>
<evidence type="ECO:0000313" key="15">
    <source>
        <dbReference type="EMBL" id="CCH00577.1"/>
    </source>
</evidence>
<accession>I0K8X4</accession>
<evidence type="ECO:0000313" key="16">
    <source>
        <dbReference type="Proteomes" id="UP000011058"/>
    </source>
</evidence>
<keyword evidence="3" id="KW-0813">Transport</keyword>
<dbReference type="GO" id="GO:0005524">
    <property type="term" value="F:ATP binding"/>
    <property type="evidence" value="ECO:0007669"/>
    <property type="project" value="InterPro"/>
</dbReference>
<dbReference type="GO" id="GO:0005886">
    <property type="term" value="C:plasma membrane"/>
    <property type="evidence" value="ECO:0007669"/>
    <property type="project" value="UniProtKB-SubCell"/>
</dbReference>
<dbReference type="Pfam" id="PF00702">
    <property type="entry name" value="Hydrolase"/>
    <property type="match status" value="1"/>
</dbReference>
<dbReference type="InterPro" id="IPR001757">
    <property type="entry name" value="P_typ_ATPase"/>
</dbReference>
<dbReference type="InterPro" id="IPR036163">
    <property type="entry name" value="HMA_dom_sf"/>
</dbReference>
<dbReference type="InterPro" id="IPR006121">
    <property type="entry name" value="HMA_dom"/>
</dbReference>
<dbReference type="GO" id="GO:0016887">
    <property type="term" value="F:ATP hydrolysis activity"/>
    <property type="evidence" value="ECO:0007669"/>
    <property type="project" value="InterPro"/>
</dbReference>
<evidence type="ECO:0000256" key="10">
    <source>
        <dbReference type="ARBA" id="ARBA00022989"/>
    </source>
</evidence>
<evidence type="ECO:0000256" key="4">
    <source>
        <dbReference type="ARBA" id="ARBA00022475"/>
    </source>
</evidence>
<dbReference type="Proteomes" id="UP000011058">
    <property type="component" value="Chromosome"/>
</dbReference>
<dbReference type="SUPFAM" id="SSF81653">
    <property type="entry name" value="Calcium ATPase, transduction domain A"/>
    <property type="match status" value="1"/>
</dbReference>
<dbReference type="InterPro" id="IPR018303">
    <property type="entry name" value="ATPase_P-typ_P_site"/>
</dbReference>
<keyword evidence="4" id="KW-1003">Cell membrane</keyword>
<protein>
    <submittedName>
        <fullName evidence="15">ATPase, P-type (Transporting), HAD superfamily,subfamily IC</fullName>
    </submittedName>
</protein>
<dbReference type="eggNOG" id="COG2608">
    <property type="taxonomic scope" value="Bacteria"/>
</dbReference>
<dbReference type="STRING" id="1166018.FAES_2568"/>
<keyword evidence="12 13" id="KW-0472">Membrane</keyword>
<feature type="transmembrane region" description="Helical" evidence="13">
    <location>
        <begin position="302"/>
        <end position="318"/>
    </location>
</feature>
<feature type="transmembrane region" description="Helical" evidence="13">
    <location>
        <begin position="804"/>
        <end position="825"/>
    </location>
</feature>
<evidence type="ECO:0000259" key="14">
    <source>
        <dbReference type="PROSITE" id="PS50846"/>
    </source>
</evidence>
<comment type="subcellular location">
    <subcellularLocation>
        <location evidence="1">Cell membrane</location>
        <topology evidence="1">Multi-pass membrane protein</topology>
    </subcellularLocation>
</comment>
<dbReference type="EMBL" id="HE796683">
    <property type="protein sequence ID" value="CCH00577.1"/>
    <property type="molecule type" value="Genomic_DNA"/>
</dbReference>
<dbReference type="HOGENOM" id="CLU_001771_0_3_10"/>
<dbReference type="InterPro" id="IPR023298">
    <property type="entry name" value="ATPase_P-typ_TM_dom_sf"/>
</dbReference>
<keyword evidence="7" id="KW-0479">Metal-binding</keyword>
<dbReference type="Gene3D" id="3.30.70.100">
    <property type="match status" value="1"/>
</dbReference>
<feature type="domain" description="HMA" evidence="14">
    <location>
        <begin position="153"/>
        <end position="219"/>
    </location>
</feature>
<feature type="transmembrane region" description="Helical" evidence="13">
    <location>
        <begin position="478"/>
        <end position="502"/>
    </location>
</feature>
<feature type="transmembrane region" description="Helical" evidence="13">
    <location>
        <begin position="237"/>
        <end position="257"/>
    </location>
</feature>
<evidence type="ECO:0000256" key="2">
    <source>
        <dbReference type="ARBA" id="ARBA00006024"/>
    </source>
</evidence>
<evidence type="ECO:0000256" key="1">
    <source>
        <dbReference type="ARBA" id="ARBA00004651"/>
    </source>
</evidence>
<keyword evidence="5" id="KW-0597">Phosphoprotein</keyword>
<dbReference type="AlphaFoldDB" id="I0K8X4"/>
<dbReference type="GO" id="GO:0055070">
    <property type="term" value="P:copper ion homeostasis"/>
    <property type="evidence" value="ECO:0007669"/>
    <property type="project" value="TreeGrafter"/>
</dbReference>
<dbReference type="Gene3D" id="2.70.150.10">
    <property type="entry name" value="Calcium-transporting ATPase, cytoplasmic transduction domain A"/>
    <property type="match status" value="1"/>
</dbReference>
<gene>
    <name evidence="15" type="ORF">FAES_2568</name>
</gene>
<dbReference type="KEGG" id="fae:FAES_2568"/>
<dbReference type="PATRIC" id="fig|1166018.3.peg.4334"/>
<dbReference type="CDD" id="cd00371">
    <property type="entry name" value="HMA"/>
    <property type="match status" value="1"/>
</dbReference>
<keyword evidence="10 13" id="KW-1133">Transmembrane helix</keyword>
<evidence type="ECO:0000256" key="12">
    <source>
        <dbReference type="ARBA" id="ARBA00023136"/>
    </source>
</evidence>
<evidence type="ECO:0000256" key="13">
    <source>
        <dbReference type="SAM" id="Phobius"/>
    </source>
</evidence>
<dbReference type="SUPFAM" id="SSF55008">
    <property type="entry name" value="HMA, heavy metal-associated domain"/>
    <property type="match status" value="1"/>
</dbReference>
<dbReference type="GO" id="GO:0043682">
    <property type="term" value="F:P-type divalent copper transporter activity"/>
    <property type="evidence" value="ECO:0007669"/>
    <property type="project" value="TreeGrafter"/>
</dbReference>
<evidence type="ECO:0000256" key="6">
    <source>
        <dbReference type="ARBA" id="ARBA00022692"/>
    </source>
</evidence>
<feature type="transmembrane region" description="Helical" evidence="13">
    <location>
        <begin position="831"/>
        <end position="852"/>
    </location>
</feature>
<evidence type="ECO:0000256" key="11">
    <source>
        <dbReference type="ARBA" id="ARBA00023065"/>
    </source>
</evidence>
<dbReference type="PROSITE" id="PS50846">
    <property type="entry name" value="HMA_2"/>
    <property type="match status" value="1"/>
</dbReference>
<keyword evidence="11" id="KW-0406">Ion transport</keyword>
<evidence type="ECO:0000256" key="9">
    <source>
        <dbReference type="ARBA" id="ARBA00022967"/>
    </source>
</evidence>
<dbReference type="InterPro" id="IPR059000">
    <property type="entry name" value="ATPase_P-type_domA"/>
</dbReference>
<dbReference type="InterPro" id="IPR023299">
    <property type="entry name" value="ATPase_P-typ_cyto_dom_N"/>
</dbReference>
<dbReference type="PRINTS" id="PR00119">
    <property type="entry name" value="CATATPASE"/>
</dbReference>
<keyword evidence="9" id="KW-1278">Translocase</keyword>
<dbReference type="NCBIfam" id="TIGR01494">
    <property type="entry name" value="ATPase_P-type"/>
    <property type="match status" value="2"/>
</dbReference>
<comment type="similarity">
    <text evidence="2">Belongs to the cation transport ATPase (P-type) (TC 3.A.3) family. Type IB subfamily.</text>
</comment>
<dbReference type="SUPFAM" id="SSF56784">
    <property type="entry name" value="HAD-like"/>
    <property type="match status" value="1"/>
</dbReference>
<evidence type="ECO:0000256" key="3">
    <source>
        <dbReference type="ARBA" id="ARBA00022448"/>
    </source>
</evidence>
<dbReference type="InterPro" id="IPR036412">
    <property type="entry name" value="HAD-like_sf"/>
</dbReference>
<keyword evidence="16" id="KW-1185">Reference proteome</keyword>
<dbReference type="PANTHER" id="PTHR43520:SF5">
    <property type="entry name" value="CATION-TRANSPORTING P-TYPE ATPASE-RELATED"/>
    <property type="match status" value="1"/>
</dbReference>
<dbReference type="PROSITE" id="PS00154">
    <property type="entry name" value="ATPASE_E1_E2"/>
    <property type="match status" value="1"/>
</dbReference>
<reference evidence="15 16" key="1">
    <citation type="journal article" date="2012" name="J. Bacteriol.">
        <title>Genome Sequence of Fibrella aestuarina BUZ 2T, a Filamentous Marine Bacterium.</title>
        <authorList>
            <person name="Filippini M."/>
            <person name="Qi W."/>
            <person name="Blom J."/>
            <person name="Goesmann A."/>
            <person name="Smits T.H."/>
            <person name="Bagheri H.C."/>
        </authorList>
    </citation>
    <scope>NUCLEOTIDE SEQUENCE [LARGE SCALE GENOMIC DNA]</scope>
    <source>
        <strain evidence="16">BUZ 2T</strain>
    </source>
</reference>
<keyword evidence="8" id="KW-0460">Magnesium</keyword>
<dbReference type="SUPFAM" id="SSF81665">
    <property type="entry name" value="Calcium ATPase, transmembrane domain M"/>
    <property type="match status" value="1"/>
</dbReference>
<dbReference type="PANTHER" id="PTHR43520">
    <property type="entry name" value="ATP7, ISOFORM B"/>
    <property type="match status" value="1"/>
</dbReference>
<dbReference type="eggNOG" id="COG2217">
    <property type="taxonomic scope" value="Bacteria"/>
</dbReference>
<evidence type="ECO:0000256" key="8">
    <source>
        <dbReference type="ARBA" id="ARBA00022842"/>
    </source>
</evidence>
<name>I0K8X4_9BACT</name>
<dbReference type="Pfam" id="PF12156">
    <property type="entry name" value="ATPase-cat_bd"/>
    <property type="match status" value="1"/>
</dbReference>
<keyword evidence="6 13" id="KW-0812">Transmembrane</keyword>
<dbReference type="PRINTS" id="PR00943">
    <property type="entry name" value="CUATPASE"/>
</dbReference>
<sequence length="861" mass="95014">MSALCMEKPAPGTLSGRRIRQKSRGGRVVNPTPISRRADLRQVLVGAGRSILTKRFRMMTPTASPTKTVCYHCGTDCPSPTATLYYDDKPFCCTGCETVYQVLQQHQLCRYYDLNTTPGTFIPSQTPSLDRLAFLDHPDIAAQLIDFQNDKVAHATFYVPAIHCSSCLWLLEHLYRIEPAVEQTRVDFLKKQVHLVFNPGQLSLRRVAELLTSLGYEPLISLNDVVKEGQKQTYRPLLYRLAVAGFSAGNIMLFSFPEYLGLDDSLFKHWFGIINLLLATPVVFYSGSGYFESVWKSLRRGIINIDFPILLGILVAYFRGTYEVFALGGAGYYDSVTGLIFFLLCGKWFQQRTYDFLSFERDYKSYFPLAARRLVGDQETFAPVAELQKGDRIRVRHGDLIPADSLLYRGEGIIDYAFVTGESTPENRDPGALLYAGGRQLGGAIDLEIVRNVSQSYLTQLWNNEAFKKEQTTGAQTFADAVGTYFTITVLTLATLIGAYWYGWAGQPTTAVNAFTAVLIVACPCVLSLSYPVALGHGLRLLGKRGLYLKNAETIEQLSRCDTIVFDKTGTLTTPITESVTEVFTPPLSPIERAMVATLAGQSAHPLSRRLRQFLAEEPPVAIAHFTEMPGQGLIGLVNEAIVKLGSAAFVDAPSTATVSGSVVHVRIDNQYRGYFRLAGQLRDGVVDMLTALKGSGKDLYLLSGDGDAARKNLRAWFADEAMTFGCSPDDKLRLIRDLQAAGRRVLMIGDGLNDAGALRQANVGLAVTDDTLQFTPASDAILESRSLRQLPRFLRYSRFAMRLIRGSFGISLLYNFVGLSFAATGHLSPVVAAVLMPLSSATMVLIATIGMRNWRGMKRG</sequence>
<dbReference type="InterPro" id="IPR008250">
    <property type="entry name" value="ATPase_P-typ_transduc_dom_A_sf"/>
</dbReference>
<dbReference type="Pfam" id="PF00122">
    <property type="entry name" value="E1-E2_ATPase"/>
    <property type="match status" value="1"/>
</dbReference>
<dbReference type="Gene3D" id="3.40.1110.10">
    <property type="entry name" value="Calcium-transporting ATPase, cytoplasmic domain N"/>
    <property type="match status" value="1"/>
</dbReference>
<proteinExistence type="inferred from homology"/>
<organism evidence="15 16">
    <name type="scientific">Fibrella aestuarina BUZ 2</name>
    <dbReference type="NCBI Taxonomy" id="1166018"/>
    <lineage>
        <taxon>Bacteria</taxon>
        <taxon>Pseudomonadati</taxon>
        <taxon>Bacteroidota</taxon>
        <taxon>Cytophagia</taxon>
        <taxon>Cytophagales</taxon>
        <taxon>Spirosomataceae</taxon>
        <taxon>Fibrella</taxon>
    </lineage>
</organism>
<feature type="transmembrane region" description="Helical" evidence="13">
    <location>
        <begin position="269"/>
        <end position="290"/>
    </location>
</feature>
<evidence type="ECO:0000256" key="7">
    <source>
        <dbReference type="ARBA" id="ARBA00022723"/>
    </source>
</evidence>
<dbReference type="GO" id="GO:0005507">
    <property type="term" value="F:copper ion binding"/>
    <property type="evidence" value="ECO:0007669"/>
    <property type="project" value="TreeGrafter"/>
</dbReference>
<dbReference type="Gene3D" id="3.40.50.1000">
    <property type="entry name" value="HAD superfamily/HAD-like"/>
    <property type="match status" value="1"/>
</dbReference>